<evidence type="ECO:0000313" key="2">
    <source>
        <dbReference type="Proteomes" id="UP001352852"/>
    </source>
</evidence>
<gene>
    <name evidence="1" type="ORF">CHARACLAT_031948</name>
</gene>
<organism evidence="1 2">
    <name type="scientific">Characodon lateralis</name>
    <dbReference type="NCBI Taxonomy" id="208331"/>
    <lineage>
        <taxon>Eukaryota</taxon>
        <taxon>Metazoa</taxon>
        <taxon>Chordata</taxon>
        <taxon>Craniata</taxon>
        <taxon>Vertebrata</taxon>
        <taxon>Euteleostomi</taxon>
        <taxon>Actinopterygii</taxon>
        <taxon>Neopterygii</taxon>
        <taxon>Teleostei</taxon>
        <taxon>Neoteleostei</taxon>
        <taxon>Acanthomorphata</taxon>
        <taxon>Ovalentaria</taxon>
        <taxon>Atherinomorphae</taxon>
        <taxon>Cyprinodontiformes</taxon>
        <taxon>Goodeidae</taxon>
        <taxon>Characodon</taxon>
    </lineage>
</organism>
<dbReference type="EMBL" id="JAHUTJ010038210">
    <property type="protein sequence ID" value="MED6279191.1"/>
    <property type="molecule type" value="Genomic_DNA"/>
</dbReference>
<proteinExistence type="predicted"/>
<name>A0ABU7DWK0_9TELE</name>
<comment type="caution">
    <text evidence="1">The sequence shown here is derived from an EMBL/GenBank/DDBJ whole genome shotgun (WGS) entry which is preliminary data.</text>
</comment>
<protein>
    <submittedName>
        <fullName evidence="1">Uncharacterized protein</fullName>
    </submittedName>
</protein>
<reference evidence="1 2" key="1">
    <citation type="submission" date="2021-06" db="EMBL/GenBank/DDBJ databases">
        <authorList>
            <person name="Palmer J.M."/>
        </authorList>
    </citation>
    <scope>NUCLEOTIDE SEQUENCE [LARGE SCALE GENOMIC DNA]</scope>
    <source>
        <strain evidence="1 2">CL_MEX2019</strain>
        <tissue evidence="1">Muscle</tissue>
    </source>
</reference>
<sequence>MVKPTTFSCPFTVRCCFGNAQLQFVWLIIRDPVPDKAEDDEYECFQVTVSKPTFNRSFCGQIRVDKEVQALYSGIAPLKVAAGWCSKAGTVLGTPLEPLETIVQRGILFIRLLYNHSLLQICF</sequence>
<keyword evidence="2" id="KW-1185">Reference proteome</keyword>
<accession>A0ABU7DWK0</accession>
<dbReference type="Proteomes" id="UP001352852">
    <property type="component" value="Unassembled WGS sequence"/>
</dbReference>
<evidence type="ECO:0000313" key="1">
    <source>
        <dbReference type="EMBL" id="MED6279191.1"/>
    </source>
</evidence>